<evidence type="ECO:0000256" key="4">
    <source>
        <dbReference type="ARBA" id="ARBA00038063"/>
    </source>
</evidence>
<evidence type="ECO:0000256" key="5">
    <source>
        <dbReference type="ARBA" id="ARBA00050038"/>
    </source>
</evidence>
<dbReference type="AlphaFoldDB" id="A0A975YKU0"/>
<dbReference type="GO" id="GO:0004045">
    <property type="term" value="F:peptidyl-tRNA hydrolase activity"/>
    <property type="evidence" value="ECO:0007669"/>
    <property type="project" value="UniProtKB-UniRule"/>
</dbReference>
<dbReference type="RefSeq" id="WP_218286890.1">
    <property type="nucleotide sequence ID" value="NZ_CP076448.1"/>
</dbReference>
<dbReference type="CDD" id="cd00462">
    <property type="entry name" value="PTH"/>
    <property type="match status" value="1"/>
</dbReference>
<dbReference type="GO" id="GO:0072344">
    <property type="term" value="P:rescue of stalled ribosome"/>
    <property type="evidence" value="ECO:0007669"/>
    <property type="project" value="UniProtKB-UniRule"/>
</dbReference>
<dbReference type="FunFam" id="3.40.50.1470:FF:000001">
    <property type="entry name" value="Peptidyl-tRNA hydrolase"/>
    <property type="match status" value="1"/>
</dbReference>
<dbReference type="GO" id="GO:0000049">
    <property type="term" value="F:tRNA binding"/>
    <property type="evidence" value="ECO:0007669"/>
    <property type="project" value="UniProtKB-UniRule"/>
</dbReference>
<comment type="catalytic activity">
    <reaction evidence="6">
        <text>an N-acyl-L-alpha-aminoacyl-tRNA + H2O = an N-acyl-L-amino acid + a tRNA + H(+)</text>
        <dbReference type="Rhea" id="RHEA:54448"/>
        <dbReference type="Rhea" id="RHEA-COMP:10123"/>
        <dbReference type="Rhea" id="RHEA-COMP:13883"/>
        <dbReference type="ChEBI" id="CHEBI:15377"/>
        <dbReference type="ChEBI" id="CHEBI:15378"/>
        <dbReference type="ChEBI" id="CHEBI:59874"/>
        <dbReference type="ChEBI" id="CHEBI:78442"/>
        <dbReference type="ChEBI" id="CHEBI:138191"/>
        <dbReference type="EC" id="3.1.1.29"/>
    </reaction>
</comment>
<keyword evidence="6" id="KW-0694">RNA-binding</keyword>
<dbReference type="KEGG" id="elio:KO353_06455"/>
<keyword evidence="2 6" id="KW-0820">tRNA-binding</keyword>
<comment type="function">
    <text evidence="6">Hydrolyzes ribosome-free peptidyl-tRNAs (with 1 or more amino acids incorporated), which drop off the ribosome during protein synthesis, or as a result of ribosome stalling.</text>
</comment>
<proteinExistence type="inferred from homology"/>
<feature type="site" description="Stabilizes the basic form of H active site to accept a proton" evidence="6">
    <location>
        <position position="91"/>
    </location>
</feature>
<reference evidence="7" key="1">
    <citation type="submission" date="2021-06" db="EMBL/GenBank/DDBJ databases">
        <title>Elioraea tepida, sp. nov., a moderately thermophilic aerobic anoxygenic phototrophic bacterium isolated from an alkaline siliceous hot spring mat community in Yellowstone National Park, WY, USA.</title>
        <authorList>
            <person name="Saini M.K."/>
            <person name="Yoshida S."/>
            <person name="Sebastian A."/>
            <person name="Hirose S."/>
            <person name="Hara E."/>
            <person name="Tamaki H."/>
            <person name="Soulier N.T."/>
            <person name="Albert I."/>
            <person name="Hanada S."/>
            <person name="Bryant D.A."/>
            <person name="Tank M."/>
        </authorList>
    </citation>
    <scope>NUCLEOTIDE SEQUENCE</scope>
    <source>
        <strain evidence="7">MS-P2</strain>
    </source>
</reference>
<dbReference type="GO" id="GO:0005737">
    <property type="term" value="C:cytoplasm"/>
    <property type="evidence" value="ECO:0007669"/>
    <property type="project" value="UniProtKB-SubCell"/>
</dbReference>
<sequence length="192" mass="20925">MKLWVGLGNPGPQHARQRHNIGFMALDAIAARNHFSPWRSRFRGQVADGTIAGERILALKPETWMNDSGASVQQAAHFHRLPPESICVFHDELDLPPGKVRVKKGGGAAGHNGLRSIDRALGAQDYWRVRLGIGHPGQKERVTGHVLGDFAKEDSAWLERLLEAVAEAAPLLAEGRAEAFMNRVAALTQPGP</sequence>
<dbReference type="Proteomes" id="UP000694001">
    <property type="component" value="Chromosome"/>
</dbReference>
<feature type="binding site" evidence="6">
    <location>
        <position position="112"/>
    </location>
    <ligand>
        <name>tRNA</name>
        <dbReference type="ChEBI" id="CHEBI:17843"/>
    </ligand>
</feature>
<evidence type="ECO:0000313" key="7">
    <source>
        <dbReference type="EMBL" id="QXM25838.1"/>
    </source>
</evidence>
<dbReference type="NCBIfam" id="TIGR00447">
    <property type="entry name" value="pth"/>
    <property type="match status" value="1"/>
</dbReference>
<evidence type="ECO:0000256" key="1">
    <source>
        <dbReference type="ARBA" id="ARBA00013260"/>
    </source>
</evidence>
<dbReference type="HAMAP" id="MF_00083">
    <property type="entry name" value="Pept_tRNA_hydro_bact"/>
    <property type="match status" value="1"/>
</dbReference>
<keyword evidence="3 6" id="KW-0378">Hydrolase</keyword>
<feature type="site" description="Discriminates between blocked and unblocked aminoacyl-tRNA" evidence="6">
    <location>
        <position position="9"/>
    </location>
</feature>
<dbReference type="InterPro" id="IPR001328">
    <property type="entry name" value="Pept_tRNA_hydro"/>
</dbReference>
<evidence type="ECO:0000256" key="2">
    <source>
        <dbReference type="ARBA" id="ARBA00022555"/>
    </source>
</evidence>
<dbReference type="EMBL" id="CP076448">
    <property type="protein sequence ID" value="QXM25838.1"/>
    <property type="molecule type" value="Genomic_DNA"/>
</dbReference>
<dbReference type="PANTHER" id="PTHR17224">
    <property type="entry name" value="PEPTIDYL-TRNA HYDROLASE"/>
    <property type="match status" value="1"/>
</dbReference>
<name>A0A975YKU0_9PROT</name>
<feature type="active site" description="Proton acceptor" evidence="6">
    <location>
        <position position="19"/>
    </location>
</feature>
<keyword evidence="6" id="KW-0963">Cytoplasm</keyword>
<evidence type="ECO:0000313" key="8">
    <source>
        <dbReference type="Proteomes" id="UP000694001"/>
    </source>
</evidence>
<protein>
    <recommendedName>
        <fullName evidence="5 6">Peptidyl-tRNA hydrolase</fullName>
        <shortName evidence="6">Pth</shortName>
        <ecNumber evidence="1 6">3.1.1.29</ecNumber>
    </recommendedName>
</protein>
<dbReference type="EC" id="3.1.1.29" evidence="1 6"/>
<evidence type="ECO:0000256" key="3">
    <source>
        <dbReference type="ARBA" id="ARBA00022801"/>
    </source>
</evidence>
<comment type="subunit">
    <text evidence="6">Monomer.</text>
</comment>
<dbReference type="PROSITE" id="PS01196">
    <property type="entry name" value="PEPT_TRNA_HYDROL_2"/>
    <property type="match status" value="1"/>
</dbReference>
<comment type="function">
    <text evidence="6">Catalyzes the release of premature peptidyl moieties from peptidyl-tRNA molecules trapped in stalled 50S ribosomal subunits, and thus maintains levels of free tRNAs and 50S ribosomes.</text>
</comment>
<gene>
    <name evidence="6 7" type="primary">pth</name>
    <name evidence="7" type="ORF">KO353_06455</name>
</gene>
<accession>A0A975YKU0</accession>
<evidence type="ECO:0000256" key="6">
    <source>
        <dbReference type="HAMAP-Rule" id="MF_00083"/>
    </source>
</evidence>
<dbReference type="GO" id="GO:0006515">
    <property type="term" value="P:protein quality control for misfolded or incompletely synthesized proteins"/>
    <property type="evidence" value="ECO:0007669"/>
    <property type="project" value="UniProtKB-UniRule"/>
</dbReference>
<comment type="caution">
    <text evidence="6">Lacks conserved residue(s) required for the propagation of feature annotation.</text>
</comment>
<comment type="similarity">
    <text evidence="4 6">Belongs to the PTH family.</text>
</comment>
<dbReference type="Pfam" id="PF01195">
    <property type="entry name" value="Pept_tRNA_hydro"/>
    <property type="match status" value="1"/>
</dbReference>
<dbReference type="InterPro" id="IPR018171">
    <property type="entry name" value="Pept_tRNA_hydro_CS"/>
</dbReference>
<feature type="binding site" evidence="6">
    <location>
        <position position="14"/>
    </location>
    <ligand>
        <name>tRNA</name>
        <dbReference type="ChEBI" id="CHEBI:17843"/>
    </ligand>
</feature>
<feature type="binding site" evidence="6">
    <location>
        <position position="66"/>
    </location>
    <ligand>
        <name>tRNA</name>
        <dbReference type="ChEBI" id="CHEBI:17843"/>
    </ligand>
</feature>
<organism evidence="7 8">
    <name type="scientific">Elioraea tepida</name>
    <dbReference type="NCBI Taxonomy" id="2843330"/>
    <lineage>
        <taxon>Bacteria</taxon>
        <taxon>Pseudomonadati</taxon>
        <taxon>Pseudomonadota</taxon>
        <taxon>Alphaproteobacteria</taxon>
        <taxon>Acetobacterales</taxon>
        <taxon>Elioraeaceae</taxon>
        <taxon>Elioraea</taxon>
    </lineage>
</organism>
<comment type="subcellular location">
    <subcellularLocation>
        <location evidence="6">Cytoplasm</location>
    </subcellularLocation>
</comment>
<keyword evidence="8" id="KW-1185">Reference proteome</keyword>
<dbReference type="PANTHER" id="PTHR17224:SF1">
    <property type="entry name" value="PEPTIDYL-TRNA HYDROLASE"/>
    <property type="match status" value="1"/>
</dbReference>